<dbReference type="EMBL" id="BAABID010000002">
    <property type="protein sequence ID" value="GAA4717068.1"/>
    <property type="molecule type" value="Genomic_DNA"/>
</dbReference>
<feature type="transmembrane region" description="Helical" evidence="2">
    <location>
        <begin position="33"/>
        <end position="54"/>
    </location>
</feature>
<dbReference type="InterPro" id="IPR014044">
    <property type="entry name" value="CAP_dom"/>
</dbReference>
<feature type="compositionally biased region" description="Acidic residues" evidence="1">
    <location>
        <begin position="129"/>
        <end position="149"/>
    </location>
</feature>
<protein>
    <recommendedName>
        <fullName evidence="3">SCP domain-containing protein</fullName>
    </recommendedName>
</protein>
<dbReference type="PANTHER" id="PTHR31157:SF1">
    <property type="entry name" value="SCP DOMAIN-CONTAINING PROTEIN"/>
    <property type="match status" value="1"/>
</dbReference>
<organism evidence="4 5">
    <name type="scientific">Isoptericola chiayiensis</name>
    <dbReference type="NCBI Taxonomy" id="579446"/>
    <lineage>
        <taxon>Bacteria</taxon>
        <taxon>Bacillati</taxon>
        <taxon>Actinomycetota</taxon>
        <taxon>Actinomycetes</taxon>
        <taxon>Micrococcales</taxon>
        <taxon>Promicromonosporaceae</taxon>
        <taxon>Isoptericola</taxon>
    </lineage>
</organism>
<evidence type="ECO:0000259" key="3">
    <source>
        <dbReference type="Pfam" id="PF00188"/>
    </source>
</evidence>
<evidence type="ECO:0000313" key="5">
    <source>
        <dbReference type="Proteomes" id="UP001500956"/>
    </source>
</evidence>
<evidence type="ECO:0000256" key="2">
    <source>
        <dbReference type="SAM" id="Phobius"/>
    </source>
</evidence>
<reference evidence="5" key="1">
    <citation type="journal article" date="2019" name="Int. J. Syst. Evol. Microbiol.">
        <title>The Global Catalogue of Microorganisms (GCM) 10K type strain sequencing project: providing services to taxonomists for standard genome sequencing and annotation.</title>
        <authorList>
            <consortium name="The Broad Institute Genomics Platform"/>
            <consortium name="The Broad Institute Genome Sequencing Center for Infectious Disease"/>
            <person name="Wu L."/>
            <person name="Ma J."/>
        </authorList>
    </citation>
    <scope>NUCLEOTIDE SEQUENCE [LARGE SCALE GENOMIC DNA]</scope>
    <source>
        <strain evidence="5">JCM 18063</strain>
    </source>
</reference>
<dbReference type="PANTHER" id="PTHR31157">
    <property type="entry name" value="SCP DOMAIN-CONTAINING PROTEIN"/>
    <property type="match status" value="1"/>
</dbReference>
<sequence>MPRPRCVTARRGHGLGSVPGVTDRRFTSGLRQLGLLLGAFLVGLALFLLVAVLAPDLVRVASAPPSGTSDEAAAASPSQEVALAWDDGAQQAAPGGRPQRETATPRPGRDGAGDESPPGDAGREGEAGPADDADDDDGDDAADAEDDAASEGADSTADASTTDTSDTSDTSDTPADATGTADASDAQAVLALVNAEREAAGCGPLTADPQLDALAGEHSVDMAEHGRLDHTGSDGRTPWDRAADAGISGLAAENVARGQPDAEAVVAAWMDSSGHRANILACGHTRHGLGVVHDAGGPWWTQVFGR</sequence>
<keyword evidence="2" id="KW-1133">Transmembrane helix</keyword>
<dbReference type="Pfam" id="PF00188">
    <property type="entry name" value="CAP"/>
    <property type="match status" value="1"/>
</dbReference>
<keyword evidence="2" id="KW-0812">Transmembrane</keyword>
<dbReference type="CDD" id="cd05379">
    <property type="entry name" value="CAP_bacterial"/>
    <property type="match status" value="1"/>
</dbReference>
<dbReference type="Gene3D" id="3.40.33.10">
    <property type="entry name" value="CAP"/>
    <property type="match status" value="1"/>
</dbReference>
<evidence type="ECO:0000256" key="1">
    <source>
        <dbReference type="SAM" id="MobiDB-lite"/>
    </source>
</evidence>
<name>A0ABP8Y0P4_9MICO</name>
<keyword evidence="2" id="KW-0472">Membrane</keyword>
<gene>
    <name evidence="4" type="ORF">GCM10023216_01250</name>
</gene>
<keyword evidence="5" id="KW-1185">Reference proteome</keyword>
<evidence type="ECO:0000313" key="4">
    <source>
        <dbReference type="EMBL" id="GAA4717068.1"/>
    </source>
</evidence>
<dbReference type="Proteomes" id="UP001500956">
    <property type="component" value="Unassembled WGS sequence"/>
</dbReference>
<feature type="domain" description="SCP" evidence="3">
    <location>
        <begin position="190"/>
        <end position="304"/>
    </location>
</feature>
<accession>A0ABP8Y0P4</accession>
<proteinExistence type="predicted"/>
<feature type="compositionally biased region" description="Low complexity" evidence="1">
    <location>
        <begin position="150"/>
        <end position="181"/>
    </location>
</feature>
<dbReference type="InterPro" id="IPR035940">
    <property type="entry name" value="CAP_sf"/>
</dbReference>
<comment type="caution">
    <text evidence="4">The sequence shown here is derived from an EMBL/GenBank/DDBJ whole genome shotgun (WGS) entry which is preliminary data.</text>
</comment>
<feature type="region of interest" description="Disordered" evidence="1">
    <location>
        <begin position="90"/>
        <end position="181"/>
    </location>
</feature>
<dbReference type="SUPFAM" id="SSF55797">
    <property type="entry name" value="PR-1-like"/>
    <property type="match status" value="1"/>
</dbReference>